<proteinExistence type="predicted"/>
<keyword evidence="2" id="KW-1185">Reference proteome</keyword>
<evidence type="ECO:0000313" key="1">
    <source>
        <dbReference type="EnsemblMetazoa" id="AMIN010711-PA"/>
    </source>
</evidence>
<sequence length="74" mass="7924">MSSLLRGPPALCFPKHPNKTGILSCEGSLGFGLQLRLIFTISPLIVPTYSVSSFGEIRIPVNSLRSFPTATSCT</sequence>
<evidence type="ECO:0000313" key="2">
    <source>
        <dbReference type="Proteomes" id="UP000075920"/>
    </source>
</evidence>
<reference evidence="1" key="2">
    <citation type="submission" date="2020-05" db="UniProtKB">
        <authorList>
            <consortium name="EnsemblMetazoa"/>
        </authorList>
    </citation>
    <scope>IDENTIFICATION</scope>
    <source>
        <strain evidence="1">MINIMUS1</strain>
    </source>
</reference>
<dbReference type="AlphaFoldDB" id="A0A182WK04"/>
<dbReference type="Proteomes" id="UP000075920">
    <property type="component" value="Unassembled WGS sequence"/>
</dbReference>
<name>A0A182WK04_9DIPT</name>
<reference evidence="2" key="1">
    <citation type="submission" date="2013-03" db="EMBL/GenBank/DDBJ databases">
        <title>The Genome Sequence of Anopheles minimus MINIMUS1.</title>
        <authorList>
            <consortium name="The Broad Institute Genomics Platform"/>
            <person name="Neafsey D.E."/>
            <person name="Walton C."/>
            <person name="Walker B."/>
            <person name="Young S.K."/>
            <person name="Zeng Q."/>
            <person name="Gargeya S."/>
            <person name="Fitzgerald M."/>
            <person name="Haas B."/>
            <person name="Abouelleil A."/>
            <person name="Allen A.W."/>
            <person name="Alvarado L."/>
            <person name="Arachchi H.M."/>
            <person name="Berlin A.M."/>
            <person name="Chapman S.B."/>
            <person name="Gainer-Dewar J."/>
            <person name="Goldberg J."/>
            <person name="Griggs A."/>
            <person name="Gujja S."/>
            <person name="Hansen M."/>
            <person name="Howarth C."/>
            <person name="Imamovic A."/>
            <person name="Ireland A."/>
            <person name="Larimer J."/>
            <person name="McCowan C."/>
            <person name="Murphy C."/>
            <person name="Pearson M."/>
            <person name="Poon T.W."/>
            <person name="Priest M."/>
            <person name="Roberts A."/>
            <person name="Saif S."/>
            <person name="Shea T."/>
            <person name="Sisk P."/>
            <person name="Sykes S."/>
            <person name="Wortman J."/>
            <person name="Nusbaum C."/>
            <person name="Birren B."/>
        </authorList>
    </citation>
    <scope>NUCLEOTIDE SEQUENCE [LARGE SCALE GENOMIC DNA]</scope>
    <source>
        <strain evidence="2">MINIMUS1</strain>
    </source>
</reference>
<organism evidence="1 2">
    <name type="scientific">Anopheles minimus</name>
    <dbReference type="NCBI Taxonomy" id="112268"/>
    <lineage>
        <taxon>Eukaryota</taxon>
        <taxon>Metazoa</taxon>
        <taxon>Ecdysozoa</taxon>
        <taxon>Arthropoda</taxon>
        <taxon>Hexapoda</taxon>
        <taxon>Insecta</taxon>
        <taxon>Pterygota</taxon>
        <taxon>Neoptera</taxon>
        <taxon>Endopterygota</taxon>
        <taxon>Diptera</taxon>
        <taxon>Nematocera</taxon>
        <taxon>Culicoidea</taxon>
        <taxon>Culicidae</taxon>
        <taxon>Anophelinae</taxon>
        <taxon>Anopheles</taxon>
    </lineage>
</organism>
<protein>
    <submittedName>
        <fullName evidence="1">Uncharacterized protein</fullName>
    </submittedName>
</protein>
<dbReference type="VEuPathDB" id="VectorBase:AMIN010711"/>
<accession>A0A182WK04</accession>
<dbReference type="EnsemblMetazoa" id="AMIN010711-RA">
    <property type="protein sequence ID" value="AMIN010711-PA"/>
    <property type="gene ID" value="AMIN010711"/>
</dbReference>